<dbReference type="InterPro" id="IPR005650">
    <property type="entry name" value="BlaI_family"/>
</dbReference>
<evidence type="ECO:0000256" key="2">
    <source>
        <dbReference type="ARBA" id="ARBA00023015"/>
    </source>
</evidence>
<dbReference type="Proteomes" id="UP000298246">
    <property type="component" value="Unassembled WGS sequence"/>
</dbReference>
<keyword evidence="3" id="KW-0238">DNA-binding</keyword>
<evidence type="ECO:0000256" key="3">
    <source>
        <dbReference type="ARBA" id="ARBA00023125"/>
    </source>
</evidence>
<dbReference type="GO" id="GO:0003677">
    <property type="term" value="F:DNA binding"/>
    <property type="evidence" value="ECO:0007669"/>
    <property type="project" value="UniProtKB-KW"/>
</dbReference>
<reference evidence="5 6" key="1">
    <citation type="submission" date="2017-03" db="EMBL/GenBank/DDBJ databases">
        <title>Isolation of Levoglucosan Utilizing Bacteria.</title>
        <authorList>
            <person name="Arya A.S."/>
        </authorList>
    </citation>
    <scope>NUCLEOTIDE SEQUENCE [LARGE SCALE GENOMIC DNA]</scope>
    <source>
        <strain evidence="5 6">MEC069</strain>
    </source>
</reference>
<dbReference type="GO" id="GO:0045892">
    <property type="term" value="P:negative regulation of DNA-templated transcription"/>
    <property type="evidence" value="ECO:0007669"/>
    <property type="project" value="InterPro"/>
</dbReference>
<evidence type="ECO:0000313" key="6">
    <source>
        <dbReference type="Proteomes" id="UP000298246"/>
    </source>
</evidence>
<keyword evidence="4" id="KW-0804">Transcription</keyword>
<accession>A0A4Y8Q2E3</accession>
<comment type="caution">
    <text evidence="5">The sequence shown here is derived from an EMBL/GenBank/DDBJ whole genome shotgun (WGS) entry which is preliminary data.</text>
</comment>
<dbReference type="OrthoDB" id="122824at2"/>
<evidence type="ECO:0000313" key="5">
    <source>
        <dbReference type="EMBL" id="TFE87474.1"/>
    </source>
</evidence>
<evidence type="ECO:0000256" key="1">
    <source>
        <dbReference type="ARBA" id="ARBA00011046"/>
    </source>
</evidence>
<protein>
    <submittedName>
        <fullName evidence="5">Transcriptional regulator</fullName>
    </submittedName>
</protein>
<evidence type="ECO:0000256" key="4">
    <source>
        <dbReference type="ARBA" id="ARBA00023163"/>
    </source>
</evidence>
<dbReference type="Pfam" id="PF03965">
    <property type="entry name" value="Penicillinase_R"/>
    <property type="match status" value="1"/>
</dbReference>
<dbReference type="InterPro" id="IPR036390">
    <property type="entry name" value="WH_DNA-bd_sf"/>
</dbReference>
<keyword evidence="2" id="KW-0805">Transcription regulation</keyword>
<dbReference type="InterPro" id="IPR036388">
    <property type="entry name" value="WH-like_DNA-bd_sf"/>
</dbReference>
<keyword evidence="6" id="KW-1185">Reference proteome</keyword>
<name>A0A4Y8Q2E3_9BACL</name>
<dbReference type="AlphaFoldDB" id="A0A4Y8Q2E3"/>
<proteinExistence type="inferred from homology"/>
<organism evidence="5 6">
    <name type="scientific">Paenibacillus athensensis</name>
    <dbReference type="NCBI Taxonomy" id="1967502"/>
    <lineage>
        <taxon>Bacteria</taxon>
        <taxon>Bacillati</taxon>
        <taxon>Bacillota</taxon>
        <taxon>Bacilli</taxon>
        <taxon>Bacillales</taxon>
        <taxon>Paenibacillaceae</taxon>
        <taxon>Paenibacillus</taxon>
    </lineage>
</organism>
<sequence>MRIDKINLQEAGTNRFFGSLEARIMDALWSRPSCEATIRDVQEQLDADGPISFNAVMTVMNRLVEKGHLQKAARGRTSMFRTTLTQDQFVSEQTKQAAYGLVEQFGGLAIAHFLDAIEQLQPELLQELETKLLKLKNKIES</sequence>
<dbReference type="EMBL" id="MYFO01000013">
    <property type="protein sequence ID" value="TFE87474.1"/>
    <property type="molecule type" value="Genomic_DNA"/>
</dbReference>
<dbReference type="SUPFAM" id="SSF46785">
    <property type="entry name" value="Winged helix' DNA-binding domain"/>
    <property type="match status" value="1"/>
</dbReference>
<dbReference type="Gene3D" id="1.10.10.10">
    <property type="entry name" value="Winged helix-like DNA-binding domain superfamily/Winged helix DNA-binding domain"/>
    <property type="match status" value="1"/>
</dbReference>
<comment type="similarity">
    <text evidence="1">Belongs to the BlaI transcriptional regulatory family.</text>
</comment>
<dbReference type="RefSeq" id="WP_134752953.1">
    <property type="nucleotide sequence ID" value="NZ_MYFO02000010.1"/>
</dbReference>
<gene>
    <name evidence="5" type="ORF">B5M42_11620</name>
</gene>